<name>A0A9D1CTV4_9FIRM</name>
<dbReference type="FunFam" id="2.160.10.10:FF:000008">
    <property type="entry name" value="Maltose O-acetyltransferase"/>
    <property type="match status" value="1"/>
</dbReference>
<dbReference type="InterPro" id="IPR011004">
    <property type="entry name" value="Trimer_LpxA-like_sf"/>
</dbReference>
<dbReference type="Gene3D" id="2.160.10.10">
    <property type="entry name" value="Hexapeptide repeat proteins"/>
    <property type="match status" value="1"/>
</dbReference>
<evidence type="ECO:0000259" key="6">
    <source>
        <dbReference type="SMART" id="SM01266"/>
    </source>
</evidence>
<evidence type="ECO:0000313" key="7">
    <source>
        <dbReference type="EMBL" id="HIQ80272.1"/>
    </source>
</evidence>
<dbReference type="Pfam" id="PF00132">
    <property type="entry name" value="Hexapep"/>
    <property type="match status" value="1"/>
</dbReference>
<dbReference type="PANTHER" id="PTHR43017:SF1">
    <property type="entry name" value="ACETYLTRANSFERASE YJL218W-RELATED"/>
    <property type="match status" value="1"/>
</dbReference>
<dbReference type="Pfam" id="PF12464">
    <property type="entry name" value="Mac"/>
    <property type="match status" value="1"/>
</dbReference>
<dbReference type="SMART" id="SM01266">
    <property type="entry name" value="Mac"/>
    <property type="match status" value="1"/>
</dbReference>
<organism evidence="7 8">
    <name type="scientific">Candidatus Scatavimonas merdigallinarum</name>
    <dbReference type="NCBI Taxonomy" id="2840914"/>
    <lineage>
        <taxon>Bacteria</taxon>
        <taxon>Bacillati</taxon>
        <taxon>Bacillota</taxon>
        <taxon>Clostridia</taxon>
        <taxon>Eubacteriales</taxon>
        <taxon>Oscillospiraceae</taxon>
        <taxon>Oscillospiraceae incertae sedis</taxon>
        <taxon>Candidatus Scatavimonas</taxon>
    </lineage>
</organism>
<dbReference type="CDD" id="cd03357">
    <property type="entry name" value="LbH_MAT_GAT"/>
    <property type="match status" value="1"/>
</dbReference>
<dbReference type="EMBL" id="DVFW01000018">
    <property type="protein sequence ID" value="HIQ80272.1"/>
    <property type="molecule type" value="Genomic_DNA"/>
</dbReference>
<dbReference type="InterPro" id="IPR018357">
    <property type="entry name" value="Hexapep_transf_CS"/>
</dbReference>
<keyword evidence="3" id="KW-0677">Repeat</keyword>
<dbReference type="InterPro" id="IPR039369">
    <property type="entry name" value="LacA-like"/>
</dbReference>
<gene>
    <name evidence="7" type="ORF">IAD32_03180</name>
</gene>
<reference evidence="7" key="1">
    <citation type="submission" date="2020-10" db="EMBL/GenBank/DDBJ databases">
        <authorList>
            <person name="Gilroy R."/>
        </authorList>
    </citation>
    <scope>NUCLEOTIDE SEQUENCE</scope>
    <source>
        <strain evidence="7">ChiSjej1B19-3389</strain>
    </source>
</reference>
<dbReference type="EC" id="2.3.1.-" evidence="5"/>
<evidence type="ECO:0000256" key="4">
    <source>
        <dbReference type="ARBA" id="ARBA00023315"/>
    </source>
</evidence>
<evidence type="ECO:0000256" key="1">
    <source>
        <dbReference type="ARBA" id="ARBA00007274"/>
    </source>
</evidence>
<dbReference type="InterPro" id="IPR001451">
    <property type="entry name" value="Hexapep"/>
</dbReference>
<evidence type="ECO:0000256" key="2">
    <source>
        <dbReference type="ARBA" id="ARBA00022679"/>
    </source>
</evidence>
<sequence>MTEKEKMINSMLYNPMDEELTRDRRHAKELCYIFNTLKPSQEEEKISVLKKLLGKTGEFVWMEQSFHCDYGYNITLGEHFYANHNCVILDCAPVKIGDHVFIAPNVGIYTATHPLDVETRNQMIESALPVTIGNNVWIGGGVTILPGVTIGDNTVIGAGSVVVKDIPSGVVAVGNPCKPVREIEKQQNQ</sequence>
<dbReference type="InterPro" id="IPR024688">
    <property type="entry name" value="Mac_dom"/>
</dbReference>
<comment type="caution">
    <text evidence="7">The sequence shown here is derived from an EMBL/GenBank/DDBJ whole genome shotgun (WGS) entry which is preliminary data.</text>
</comment>
<dbReference type="Proteomes" id="UP000886787">
    <property type="component" value="Unassembled WGS sequence"/>
</dbReference>
<keyword evidence="2 5" id="KW-0808">Transferase</keyword>
<evidence type="ECO:0000313" key="8">
    <source>
        <dbReference type="Proteomes" id="UP000886787"/>
    </source>
</evidence>
<comment type="similarity">
    <text evidence="1 5">Belongs to the transferase hexapeptide repeat family.</text>
</comment>
<dbReference type="AlphaFoldDB" id="A0A9D1CTV4"/>
<dbReference type="SUPFAM" id="SSF51161">
    <property type="entry name" value="Trimeric LpxA-like enzymes"/>
    <property type="match status" value="1"/>
</dbReference>
<dbReference type="GO" id="GO:0008870">
    <property type="term" value="F:galactoside O-acetyltransferase activity"/>
    <property type="evidence" value="ECO:0007669"/>
    <property type="project" value="TreeGrafter"/>
</dbReference>
<dbReference type="PROSITE" id="PS00101">
    <property type="entry name" value="HEXAPEP_TRANSFERASES"/>
    <property type="match status" value="1"/>
</dbReference>
<evidence type="ECO:0000256" key="3">
    <source>
        <dbReference type="ARBA" id="ARBA00022737"/>
    </source>
</evidence>
<evidence type="ECO:0000256" key="5">
    <source>
        <dbReference type="RuleBase" id="RU367021"/>
    </source>
</evidence>
<protein>
    <recommendedName>
        <fullName evidence="5">Acetyltransferase</fullName>
        <ecNumber evidence="5">2.3.1.-</ecNumber>
    </recommendedName>
</protein>
<accession>A0A9D1CTV4</accession>
<dbReference type="PANTHER" id="PTHR43017">
    <property type="entry name" value="GALACTOSIDE O-ACETYLTRANSFERASE"/>
    <property type="match status" value="1"/>
</dbReference>
<keyword evidence="4 5" id="KW-0012">Acyltransferase</keyword>
<feature type="domain" description="Maltose/galactoside acetyltransferase" evidence="6">
    <location>
        <begin position="4"/>
        <end position="58"/>
    </location>
</feature>
<proteinExistence type="inferred from homology"/>
<reference evidence="7" key="2">
    <citation type="journal article" date="2021" name="PeerJ">
        <title>Extensive microbial diversity within the chicken gut microbiome revealed by metagenomics and culture.</title>
        <authorList>
            <person name="Gilroy R."/>
            <person name="Ravi A."/>
            <person name="Getino M."/>
            <person name="Pursley I."/>
            <person name="Horton D.L."/>
            <person name="Alikhan N.F."/>
            <person name="Baker D."/>
            <person name="Gharbi K."/>
            <person name="Hall N."/>
            <person name="Watson M."/>
            <person name="Adriaenssens E.M."/>
            <person name="Foster-Nyarko E."/>
            <person name="Jarju S."/>
            <person name="Secka A."/>
            <person name="Antonio M."/>
            <person name="Oren A."/>
            <person name="Chaudhuri R.R."/>
            <person name="La Ragione R."/>
            <person name="Hildebrand F."/>
            <person name="Pallen M.J."/>
        </authorList>
    </citation>
    <scope>NUCLEOTIDE SEQUENCE</scope>
    <source>
        <strain evidence="7">ChiSjej1B19-3389</strain>
    </source>
</reference>